<keyword evidence="4" id="KW-0547">Nucleotide-binding</keyword>
<sequence length="931" mass="105960">MTINAREFAVVVRERDGSSVENKTAEITGYQIDGRLIHISYARGGTYRYGRDRVYLADRPRQLPPDPGAEILADGVLCDSSGGAYLFHTPDGGWWHIFAQDGTWRAYPASEVEIVRNGAVIPDSAAVLRYWRELAGLLPETGRLLREGLDHLTFLHPDSVLHRFLTGARWEQRDGATEPRIYPFHTNPSQREAIDNALRFPISAVDGPPGTGKTQTILNLIANILLDESKTVAVVSSNNAAVENVRDKLIDVEISYVVADLGRSEKRREFLGRGAQDNRNRLVARLVATEGGEIGSAKAIATLDRRLRRLQTTQRELAKRRSERDGYLLEREHFMTHFDRRSLPDERLLPVLRWPAAKILDYIADTDPELAQPGALPEVIDRIAQWIRYRSMRAVDAGDVEVVLRLQRLYFDKRIADLDGEIDRLTSTLSSANFDELTDRHRERSLLWLTDRLRHRYAQRRPGTYDHNYVHDWQRFSRDYPVILSTCHSLQRSIGRGRMLDYLIIDEASQVNLLEAANVLACCKNVIVVGDLKQLAHIPGLESKDCPPPPHPVYDFHRHSILSALIEQYGDALPRTMLREHYRCHPDIIGFCNSKFYNDELITFTTSTPGWESMIVARTVEGNHMRRHSKSRSNQREIDVIEREILPTYCADFAATDIGVTTPYRKQVSKVTDALLGAVEADTIHRFQGREKDVIVMTTVLDETSDPEEKGGLGFLDDPQKINVAVSRAKKRFVLVTNHDMLPRSSNLRDLIGYIGYRNPGSTVFDSSIVSVFDLLYRDYSARLRPLMSRIRRRSRFLSQDIIATVLEEVVQEQNYLGLGIRAEVLVRNLLPDITKLTVDEARFVNNRASFDFVVFNRVTRRWVCAVEVDGYEYHENNPDQLARDALKNKVCVKYRIPLLRLPTTGSAEIPRIRASLDRVLTPGFNIGGLL</sequence>
<evidence type="ECO:0000259" key="1">
    <source>
        <dbReference type="Pfam" id="PF10881"/>
    </source>
</evidence>
<dbReference type="InterPro" id="IPR027417">
    <property type="entry name" value="P-loop_NTPase"/>
</dbReference>
<dbReference type="InterPro" id="IPR045055">
    <property type="entry name" value="DNA2/NAM7-like"/>
</dbReference>
<dbReference type="InterPro" id="IPR041677">
    <property type="entry name" value="DNA2/NAM7_AAA_11"/>
</dbReference>
<feature type="domain" description="DUF2726" evidence="1">
    <location>
        <begin position="821"/>
        <end position="918"/>
    </location>
</feature>
<feature type="domain" description="DNA2/NAM7 helicase-like C-terminal" evidence="3">
    <location>
        <begin position="559"/>
        <end position="739"/>
    </location>
</feature>
<dbReference type="Pfam" id="PF10881">
    <property type="entry name" value="DUF2726"/>
    <property type="match status" value="1"/>
</dbReference>
<dbReference type="InterPro" id="IPR047187">
    <property type="entry name" value="SF1_C_Upf1"/>
</dbReference>
<dbReference type="PANTHER" id="PTHR10887:SF495">
    <property type="entry name" value="HELICASE SENATAXIN ISOFORM X1-RELATED"/>
    <property type="match status" value="1"/>
</dbReference>
<dbReference type="Proteomes" id="UP000612956">
    <property type="component" value="Unassembled WGS sequence"/>
</dbReference>
<dbReference type="EMBL" id="BMMW01000004">
    <property type="protein sequence ID" value="GGK63355.1"/>
    <property type="molecule type" value="Genomic_DNA"/>
</dbReference>
<evidence type="ECO:0000259" key="3">
    <source>
        <dbReference type="Pfam" id="PF13087"/>
    </source>
</evidence>
<feature type="domain" description="DNA2/NAM7 helicase helicase" evidence="2">
    <location>
        <begin position="186"/>
        <end position="536"/>
    </location>
</feature>
<reference evidence="4" key="2">
    <citation type="submission" date="2020-09" db="EMBL/GenBank/DDBJ databases">
        <authorList>
            <person name="Sun Q."/>
            <person name="Zhou Y."/>
        </authorList>
    </citation>
    <scope>NUCLEOTIDE SEQUENCE</scope>
    <source>
        <strain evidence="4">CGMCC 4.7278</strain>
    </source>
</reference>
<gene>
    <name evidence="4" type="ORF">GCM10011591_39540</name>
</gene>
<accession>A0A917VC76</accession>
<dbReference type="InterPro" id="IPR024402">
    <property type="entry name" value="DUF2726"/>
</dbReference>
<dbReference type="Gene3D" id="3.40.50.300">
    <property type="entry name" value="P-loop containing nucleotide triphosphate hydrolases"/>
    <property type="match status" value="3"/>
</dbReference>
<dbReference type="Pfam" id="PF13086">
    <property type="entry name" value="AAA_11"/>
    <property type="match status" value="1"/>
</dbReference>
<dbReference type="RefSeq" id="WP_188830522.1">
    <property type="nucleotide sequence ID" value="NZ_BMMW01000004.1"/>
</dbReference>
<dbReference type="AlphaFoldDB" id="A0A917VC76"/>
<dbReference type="Pfam" id="PF13087">
    <property type="entry name" value="AAA_12"/>
    <property type="match status" value="1"/>
</dbReference>
<proteinExistence type="predicted"/>
<evidence type="ECO:0000313" key="5">
    <source>
        <dbReference type="Proteomes" id="UP000612956"/>
    </source>
</evidence>
<organism evidence="4 5">
    <name type="scientific">Nocardia camponoti</name>
    <dbReference type="NCBI Taxonomy" id="1616106"/>
    <lineage>
        <taxon>Bacteria</taxon>
        <taxon>Bacillati</taxon>
        <taxon>Actinomycetota</taxon>
        <taxon>Actinomycetes</taxon>
        <taxon>Mycobacteriales</taxon>
        <taxon>Nocardiaceae</taxon>
        <taxon>Nocardia</taxon>
    </lineage>
</organism>
<dbReference type="CDD" id="cd18808">
    <property type="entry name" value="SF1_C_Upf1"/>
    <property type="match status" value="1"/>
</dbReference>
<keyword evidence="4" id="KW-0347">Helicase</keyword>
<reference evidence="4" key="1">
    <citation type="journal article" date="2014" name="Int. J. Syst. Evol. Microbiol.">
        <title>Complete genome sequence of Corynebacterium casei LMG S-19264T (=DSM 44701T), isolated from a smear-ripened cheese.</title>
        <authorList>
            <consortium name="US DOE Joint Genome Institute (JGI-PGF)"/>
            <person name="Walter F."/>
            <person name="Albersmeier A."/>
            <person name="Kalinowski J."/>
            <person name="Ruckert C."/>
        </authorList>
    </citation>
    <scope>NUCLEOTIDE SEQUENCE</scope>
    <source>
        <strain evidence="4">CGMCC 4.7278</strain>
    </source>
</reference>
<dbReference type="SUPFAM" id="SSF52540">
    <property type="entry name" value="P-loop containing nucleoside triphosphate hydrolases"/>
    <property type="match status" value="1"/>
</dbReference>
<keyword evidence="4" id="KW-0067">ATP-binding</keyword>
<comment type="caution">
    <text evidence="4">The sequence shown here is derived from an EMBL/GenBank/DDBJ whole genome shotgun (WGS) entry which is preliminary data.</text>
</comment>
<name>A0A917VC76_9NOCA</name>
<dbReference type="PANTHER" id="PTHR10887">
    <property type="entry name" value="DNA2/NAM7 HELICASE FAMILY"/>
    <property type="match status" value="1"/>
</dbReference>
<evidence type="ECO:0000313" key="4">
    <source>
        <dbReference type="EMBL" id="GGK63355.1"/>
    </source>
</evidence>
<dbReference type="GO" id="GO:0004386">
    <property type="term" value="F:helicase activity"/>
    <property type="evidence" value="ECO:0007669"/>
    <property type="project" value="UniProtKB-KW"/>
</dbReference>
<dbReference type="InterPro" id="IPR041679">
    <property type="entry name" value="DNA2/NAM7-like_C"/>
</dbReference>
<evidence type="ECO:0000259" key="2">
    <source>
        <dbReference type="Pfam" id="PF13086"/>
    </source>
</evidence>
<keyword evidence="4" id="KW-0378">Hydrolase</keyword>
<keyword evidence="5" id="KW-1185">Reference proteome</keyword>
<protein>
    <submittedName>
        <fullName evidence="4">Helicase</fullName>
    </submittedName>
</protein>